<evidence type="ECO:0000313" key="2">
    <source>
        <dbReference type="Proteomes" id="UP000031971"/>
    </source>
</evidence>
<accession>A0A0C2U5E4</accession>
<reference evidence="1 2" key="1">
    <citation type="submission" date="2015-01" db="EMBL/GenBank/DDBJ databases">
        <title>Genome Sequence of Magnetospirillum magnetotacticum Strain MS-1.</title>
        <authorList>
            <person name="Marinov G.K."/>
            <person name="Smalley M.D."/>
            <person name="DeSalvo G."/>
        </authorList>
    </citation>
    <scope>NUCLEOTIDE SEQUENCE [LARGE SCALE GENOMIC DNA]</scope>
    <source>
        <strain evidence="1 2">MS-1</strain>
    </source>
</reference>
<protein>
    <submittedName>
        <fullName evidence="1">Uncharacterized protein</fullName>
    </submittedName>
</protein>
<proteinExistence type="predicted"/>
<evidence type="ECO:0000313" key="1">
    <source>
        <dbReference type="EMBL" id="KIL96662.1"/>
    </source>
</evidence>
<sequence>MGDKIGAIAETDGYGSGVKAMQRGINMLNDSCAKAVCALSGANRFGEH</sequence>
<dbReference type="STRING" id="272627.CCC_01925"/>
<name>A0A0C2U5E4_PARME</name>
<keyword evidence="2" id="KW-1185">Reference proteome</keyword>
<dbReference type="AlphaFoldDB" id="A0A0C2U5E4"/>
<dbReference type="Proteomes" id="UP000031971">
    <property type="component" value="Unassembled WGS sequence"/>
</dbReference>
<comment type="caution">
    <text evidence="1">The sequence shown here is derived from an EMBL/GenBank/DDBJ whole genome shotgun (WGS) entry which is preliminary data.</text>
</comment>
<gene>
    <name evidence="1" type="ORF">CCC_01925</name>
</gene>
<organism evidence="1 2">
    <name type="scientific">Paramagnetospirillum magnetotacticum MS-1</name>
    <dbReference type="NCBI Taxonomy" id="272627"/>
    <lineage>
        <taxon>Bacteria</taxon>
        <taxon>Pseudomonadati</taxon>
        <taxon>Pseudomonadota</taxon>
        <taxon>Alphaproteobacteria</taxon>
        <taxon>Rhodospirillales</taxon>
        <taxon>Magnetospirillaceae</taxon>
        <taxon>Paramagnetospirillum</taxon>
    </lineage>
</organism>
<dbReference type="EMBL" id="JXSL01000036">
    <property type="protein sequence ID" value="KIL96662.1"/>
    <property type="molecule type" value="Genomic_DNA"/>
</dbReference>